<sequence>MPERNFIRNVLEGDDQELILAAIDMVAANSKSGGYIVYSTCSIMIPELLDLSADVVVLVYLRVNWALACVVVVVESKWGFEPLQRSAYLMRGMRLVSLSL</sequence>
<accession>A0ACB7Z1E2</accession>
<gene>
    <name evidence="1" type="ORF">Vadar_004693</name>
</gene>
<name>A0ACB7Z1E2_9ERIC</name>
<keyword evidence="2" id="KW-1185">Reference proteome</keyword>
<reference evidence="1 2" key="1">
    <citation type="journal article" date="2021" name="Hortic Res">
        <title>High-quality reference genome and annotation aids understanding of berry development for evergreen blueberry (Vaccinium darrowii).</title>
        <authorList>
            <person name="Yu J."/>
            <person name="Hulse-Kemp A.M."/>
            <person name="Babiker E."/>
            <person name="Staton M."/>
        </authorList>
    </citation>
    <scope>NUCLEOTIDE SEQUENCE [LARGE SCALE GENOMIC DNA]</scope>
    <source>
        <strain evidence="2">cv. NJ 8807/NJ 8810</strain>
        <tissue evidence="1">Young leaf</tissue>
    </source>
</reference>
<comment type="caution">
    <text evidence="1">The sequence shown here is derived from an EMBL/GenBank/DDBJ whole genome shotgun (WGS) entry which is preliminary data.</text>
</comment>
<dbReference type="Proteomes" id="UP000828048">
    <property type="component" value="Chromosome 4"/>
</dbReference>
<evidence type="ECO:0000313" key="1">
    <source>
        <dbReference type="EMBL" id="KAH7859720.1"/>
    </source>
</evidence>
<protein>
    <submittedName>
        <fullName evidence="1">Uncharacterized protein</fullName>
    </submittedName>
</protein>
<evidence type="ECO:0000313" key="2">
    <source>
        <dbReference type="Proteomes" id="UP000828048"/>
    </source>
</evidence>
<organism evidence="1 2">
    <name type="scientific">Vaccinium darrowii</name>
    <dbReference type="NCBI Taxonomy" id="229202"/>
    <lineage>
        <taxon>Eukaryota</taxon>
        <taxon>Viridiplantae</taxon>
        <taxon>Streptophyta</taxon>
        <taxon>Embryophyta</taxon>
        <taxon>Tracheophyta</taxon>
        <taxon>Spermatophyta</taxon>
        <taxon>Magnoliopsida</taxon>
        <taxon>eudicotyledons</taxon>
        <taxon>Gunneridae</taxon>
        <taxon>Pentapetalae</taxon>
        <taxon>asterids</taxon>
        <taxon>Ericales</taxon>
        <taxon>Ericaceae</taxon>
        <taxon>Vaccinioideae</taxon>
        <taxon>Vaccinieae</taxon>
        <taxon>Vaccinium</taxon>
    </lineage>
</organism>
<dbReference type="EMBL" id="CM037154">
    <property type="protein sequence ID" value="KAH7859720.1"/>
    <property type="molecule type" value="Genomic_DNA"/>
</dbReference>
<proteinExistence type="predicted"/>